<feature type="compositionally biased region" description="Polar residues" evidence="1">
    <location>
        <begin position="33"/>
        <end position="43"/>
    </location>
</feature>
<dbReference type="Proteomes" id="UP001055439">
    <property type="component" value="Chromosome 8"/>
</dbReference>
<organism evidence="2 3">
    <name type="scientific">Musa troglodytarum</name>
    <name type="common">fe'i banana</name>
    <dbReference type="NCBI Taxonomy" id="320322"/>
    <lineage>
        <taxon>Eukaryota</taxon>
        <taxon>Viridiplantae</taxon>
        <taxon>Streptophyta</taxon>
        <taxon>Embryophyta</taxon>
        <taxon>Tracheophyta</taxon>
        <taxon>Spermatophyta</taxon>
        <taxon>Magnoliopsida</taxon>
        <taxon>Liliopsida</taxon>
        <taxon>Zingiberales</taxon>
        <taxon>Musaceae</taxon>
        <taxon>Musa</taxon>
    </lineage>
</organism>
<reference evidence="2" key="1">
    <citation type="submission" date="2022-05" db="EMBL/GenBank/DDBJ databases">
        <title>The Musa troglodytarum L. genome provides insights into the mechanism of non-climacteric behaviour and enrichment of carotenoids.</title>
        <authorList>
            <person name="Wang J."/>
        </authorList>
    </citation>
    <scope>NUCLEOTIDE SEQUENCE</scope>
    <source>
        <tissue evidence="2">Leaf</tissue>
    </source>
</reference>
<feature type="region of interest" description="Disordered" evidence="1">
    <location>
        <begin position="1"/>
        <end position="74"/>
    </location>
</feature>
<evidence type="ECO:0000313" key="2">
    <source>
        <dbReference type="EMBL" id="URE28952.1"/>
    </source>
</evidence>
<name>A0A9E7HF23_9LILI</name>
<dbReference type="AlphaFoldDB" id="A0A9E7HF23"/>
<evidence type="ECO:0000313" key="3">
    <source>
        <dbReference type="Proteomes" id="UP001055439"/>
    </source>
</evidence>
<accession>A0A9E7HF23</accession>
<evidence type="ECO:0000256" key="1">
    <source>
        <dbReference type="SAM" id="MobiDB-lite"/>
    </source>
</evidence>
<proteinExistence type="predicted"/>
<dbReference type="EMBL" id="CP097510">
    <property type="protein sequence ID" value="URE28952.1"/>
    <property type="molecule type" value="Genomic_DNA"/>
</dbReference>
<protein>
    <submittedName>
        <fullName evidence="2">Uncharacterized protein</fullName>
    </submittedName>
</protein>
<gene>
    <name evidence="2" type="ORF">MUK42_36181</name>
</gene>
<sequence>MRAERSAAAADDLSDCGNEDPDGEHRGRRASLPSVNQTGSTRSRNPHMGHSHATVAFLTARPPPLRARAFTHYS</sequence>
<keyword evidence="3" id="KW-1185">Reference proteome</keyword>
<feature type="compositionally biased region" description="Acidic residues" evidence="1">
    <location>
        <begin position="12"/>
        <end position="22"/>
    </location>
</feature>